<dbReference type="Gene3D" id="3.20.20.370">
    <property type="entry name" value="Glycoside hydrolase/deacetylase"/>
    <property type="match status" value="1"/>
</dbReference>
<evidence type="ECO:0000313" key="2">
    <source>
        <dbReference type="Proteomes" id="UP000238442"/>
    </source>
</evidence>
<sequence>MKDVIDINADMGEGTGLDEQIMPLISSCSIACGGHFGTEDTMRETVKLALQHKVKIGAHPSFPDRDNFGRKLLTLTKQELTEAIYFQLLQFLAICETENAELHHIKLHGALYNYAAKDAPTADAVVEAITSLGIRPNLYVLYGSVLHRKAENLLPLVFEAFIDRRYRDDGALLPRSETGAVLTSPQAAWEQLLVLVRDAMVISSSGKELSVVSETYCIHSDTPRSVEILEFIRENLRKEGIEVR</sequence>
<dbReference type="NCBIfam" id="NF003816">
    <property type="entry name" value="PRK05406.1-5"/>
    <property type="match status" value="1"/>
</dbReference>
<dbReference type="AlphaFoldDB" id="A0A2S0HYM2"/>
<dbReference type="EMBL" id="CP027062">
    <property type="protein sequence ID" value="AVI51715.1"/>
    <property type="molecule type" value="Genomic_DNA"/>
</dbReference>
<dbReference type="Pfam" id="PF03746">
    <property type="entry name" value="LamB_YcsF"/>
    <property type="match status" value="1"/>
</dbReference>
<dbReference type="Proteomes" id="UP000238442">
    <property type="component" value="Chromosome"/>
</dbReference>
<evidence type="ECO:0000313" key="1">
    <source>
        <dbReference type="EMBL" id="AVI51715.1"/>
    </source>
</evidence>
<dbReference type="CDD" id="cd10801">
    <property type="entry name" value="LamB_YcsF_like_1"/>
    <property type="match status" value="1"/>
</dbReference>
<dbReference type="RefSeq" id="WP_105216955.1">
    <property type="nucleotide sequence ID" value="NZ_CP027062.1"/>
</dbReference>
<dbReference type="NCBIfam" id="NF003814">
    <property type="entry name" value="PRK05406.1-3"/>
    <property type="match status" value="1"/>
</dbReference>
<dbReference type="InterPro" id="IPR005501">
    <property type="entry name" value="LamB/YcsF/PxpA-like"/>
</dbReference>
<keyword evidence="2" id="KW-1185">Reference proteome</keyword>
<proteinExistence type="predicted"/>
<name>A0A2S0HYM2_9FLAO</name>
<dbReference type="GO" id="GO:0005975">
    <property type="term" value="P:carbohydrate metabolic process"/>
    <property type="evidence" value="ECO:0007669"/>
    <property type="project" value="InterPro"/>
</dbReference>
<dbReference type="KEGG" id="aue:C5O00_11290"/>
<dbReference type="PANTHER" id="PTHR30292:SF0">
    <property type="entry name" value="5-OXOPROLINASE SUBUNIT A"/>
    <property type="match status" value="1"/>
</dbReference>
<dbReference type="OrthoDB" id="9773478at2"/>
<dbReference type="SUPFAM" id="SSF88713">
    <property type="entry name" value="Glycoside hydrolase/deacetylase"/>
    <property type="match status" value="1"/>
</dbReference>
<gene>
    <name evidence="1" type="ORF">C5O00_11290</name>
</gene>
<organism evidence="1 2">
    <name type="scientific">Pukyongia salina</name>
    <dbReference type="NCBI Taxonomy" id="2094025"/>
    <lineage>
        <taxon>Bacteria</taxon>
        <taxon>Pseudomonadati</taxon>
        <taxon>Bacteroidota</taxon>
        <taxon>Flavobacteriia</taxon>
        <taxon>Flavobacteriales</taxon>
        <taxon>Flavobacteriaceae</taxon>
        <taxon>Pukyongia</taxon>
    </lineage>
</organism>
<accession>A0A2S0HYM2</accession>
<protein>
    <submittedName>
        <fullName evidence="1">Lactam utilization protein LamB</fullName>
    </submittedName>
</protein>
<dbReference type="PANTHER" id="PTHR30292">
    <property type="entry name" value="UNCHARACTERIZED PROTEIN YBGL-RELATED"/>
    <property type="match status" value="1"/>
</dbReference>
<dbReference type="InterPro" id="IPR011330">
    <property type="entry name" value="Glyco_hydro/deAcase_b/a-brl"/>
</dbReference>
<reference evidence="1 2" key="1">
    <citation type="submission" date="2018-02" db="EMBL/GenBank/DDBJ databases">
        <title>Genomic analysis of the strain RR4-38 isolated from a seawater recirculating aquaculture system.</title>
        <authorList>
            <person name="Kim Y.-S."/>
            <person name="Jang Y.H."/>
            <person name="Kim K.-H."/>
        </authorList>
    </citation>
    <scope>NUCLEOTIDE SEQUENCE [LARGE SCALE GENOMIC DNA]</scope>
    <source>
        <strain evidence="1 2">RR4-38</strain>
    </source>
</reference>